<dbReference type="EMBL" id="JAAXPE010000005">
    <property type="protein sequence ID" value="NKY85435.1"/>
    <property type="molecule type" value="Genomic_DNA"/>
</dbReference>
<dbReference type="Proteomes" id="UP000523447">
    <property type="component" value="Unassembled WGS sequence"/>
</dbReference>
<dbReference type="Pfam" id="PF04149">
    <property type="entry name" value="DUF397"/>
    <property type="match status" value="1"/>
</dbReference>
<evidence type="ECO:0000313" key="3">
    <source>
        <dbReference type="Proteomes" id="UP000523447"/>
    </source>
</evidence>
<sequence>MPTPARYRPAVTPWFTSTRTNNGNQCVEVRFEDAVVLIRDSKYRRDPTRRPEDEPIVTVDAETWMAFLRALGNGSDTPELRVLPAADGGVRLRHTTTELRFTAGEWCAFLAGARDGEFDRLPVTTA</sequence>
<dbReference type="RefSeq" id="WP_040723032.1">
    <property type="nucleotide sequence ID" value="NZ_CAWPHS010000045.1"/>
</dbReference>
<keyword evidence="3" id="KW-1185">Reference proteome</keyword>
<protein>
    <submittedName>
        <fullName evidence="2">DUF397 domain-containing protein</fullName>
    </submittedName>
</protein>
<evidence type="ECO:0000259" key="1">
    <source>
        <dbReference type="Pfam" id="PF04149"/>
    </source>
</evidence>
<name>A0A7X6LWY1_9NOCA</name>
<evidence type="ECO:0000313" key="2">
    <source>
        <dbReference type="EMBL" id="NKY85435.1"/>
    </source>
</evidence>
<reference evidence="2 3" key="1">
    <citation type="submission" date="2020-04" db="EMBL/GenBank/DDBJ databases">
        <title>MicrobeNet Type strains.</title>
        <authorList>
            <person name="Nicholson A.C."/>
        </authorList>
    </citation>
    <scope>NUCLEOTIDE SEQUENCE [LARGE SCALE GENOMIC DNA]</scope>
    <source>
        <strain evidence="2 3">DSM 44445</strain>
    </source>
</reference>
<proteinExistence type="predicted"/>
<comment type="caution">
    <text evidence="2">The sequence shown here is derived from an EMBL/GenBank/DDBJ whole genome shotgun (WGS) entry which is preliminary data.</text>
</comment>
<accession>A0A7X6LWY1</accession>
<dbReference type="InterPro" id="IPR007278">
    <property type="entry name" value="DUF397"/>
</dbReference>
<organism evidence="2 3">
    <name type="scientific">Nocardia veterana</name>
    <dbReference type="NCBI Taxonomy" id="132249"/>
    <lineage>
        <taxon>Bacteria</taxon>
        <taxon>Bacillati</taxon>
        <taxon>Actinomycetota</taxon>
        <taxon>Actinomycetes</taxon>
        <taxon>Mycobacteriales</taxon>
        <taxon>Nocardiaceae</taxon>
        <taxon>Nocardia</taxon>
    </lineage>
</organism>
<gene>
    <name evidence="2" type="ORF">HGA07_07325</name>
</gene>
<feature type="domain" description="DUF397" evidence="1">
    <location>
        <begin position="13"/>
        <end position="71"/>
    </location>
</feature>
<dbReference type="AlphaFoldDB" id="A0A7X6LWY1"/>